<name>A0ABP0CL98_9PEZI</name>
<comment type="caution">
    <text evidence="4">The sequence shown here is derived from an EMBL/GenBank/DDBJ whole genome shotgun (WGS) entry which is preliminary data.</text>
</comment>
<sequence length="577" mass="60488">MRKIVNMLLTPNFQLCLAHFCEVHGPTPLMVTEGLPVKCSSCDDHNVPELIAAVASVVSSVTSSPSSTSTPHAAATAATVAVADAFRKMTLGQPSNSRNLPPISTGASADGGLSRSSADIPTPRSRPDTTSAPRRSPRTSTSPKDLPQTQRSQAQPIPSQPARSDVPTSNFRKTYDDSVTKRAIPCDNCAMTLPRRKTAESSASSTTGNNNGTSGGTDARNPTLRTRVPCARVYDRTSGDASPRLFHPSSSSASSSTSSDTEGDDRPSAHLYRNHHRRTGTMTSVGTSRSSTSSSASHLMGSHDHYLDYTSTHEPVSANAYCIIRASCLRTLTLETLPRSPATGGSMLVTTSQPTTPSPLAATSYFTSSPHSAASASAAAAAAANGGPLFFGDPAAGYTTAHVFRVADMHARGHKRVYALIALNTHRERMAMKAFGFVSAAFNDLAIWIQQMADAEAERVALHNESTATSSPSGDGSPSTNTNPAFGFDRSPHVSPPPTQPSSVTNDSGSSFLVAAGNGLSRRMGPGFAGYGGLGSSAAASLRARGLPEILGMPDFFIELHARFVRLLLELGMALKQ</sequence>
<dbReference type="PANTHER" id="PTHR31441:SF2">
    <property type="entry name" value="FOLLICULIN"/>
    <property type="match status" value="1"/>
</dbReference>
<keyword evidence="5" id="KW-1185">Reference proteome</keyword>
<feature type="compositionally biased region" description="Low complexity" evidence="1">
    <location>
        <begin position="128"/>
        <end position="143"/>
    </location>
</feature>
<dbReference type="PANTHER" id="PTHR31441">
    <property type="entry name" value="FOLLICULIN FAMILY MEMBER"/>
    <property type="match status" value="1"/>
</dbReference>
<evidence type="ECO:0000259" key="3">
    <source>
        <dbReference type="PROSITE" id="PS51834"/>
    </source>
</evidence>
<feature type="signal peptide" evidence="2">
    <location>
        <begin position="1"/>
        <end position="18"/>
    </location>
</feature>
<feature type="region of interest" description="Disordered" evidence="1">
    <location>
        <begin position="92"/>
        <end position="177"/>
    </location>
</feature>
<dbReference type="InterPro" id="IPR037520">
    <property type="entry name" value="Folliculin/SMCR8_longin"/>
</dbReference>
<feature type="chain" id="PRO_5045980786" description="UDENN FLCN/SMCR8-type domain-containing protein" evidence="2">
    <location>
        <begin position="19"/>
        <end position="577"/>
    </location>
</feature>
<feature type="domain" description="UDENN FLCN/SMCR8-type" evidence="3">
    <location>
        <begin position="332"/>
        <end position="577"/>
    </location>
</feature>
<proteinExistence type="predicted"/>
<feature type="compositionally biased region" description="Low complexity" evidence="1">
    <location>
        <begin position="201"/>
        <end position="212"/>
    </location>
</feature>
<feature type="region of interest" description="Disordered" evidence="1">
    <location>
        <begin position="195"/>
        <end position="299"/>
    </location>
</feature>
<evidence type="ECO:0000256" key="2">
    <source>
        <dbReference type="SAM" id="SignalP"/>
    </source>
</evidence>
<gene>
    <name evidence="4" type="ORF">SEUCBS140593_008072</name>
</gene>
<feature type="compositionally biased region" description="Low complexity" evidence="1">
    <location>
        <begin position="280"/>
        <end position="299"/>
    </location>
</feature>
<feature type="compositionally biased region" description="Polar residues" evidence="1">
    <location>
        <begin position="147"/>
        <end position="157"/>
    </location>
</feature>
<protein>
    <recommendedName>
        <fullName evidence="3">UDENN FLCN/SMCR8-type domain-containing protein</fullName>
    </recommendedName>
</protein>
<evidence type="ECO:0000256" key="1">
    <source>
        <dbReference type="SAM" id="MobiDB-lite"/>
    </source>
</evidence>
<dbReference type="InterPro" id="IPR037521">
    <property type="entry name" value="FLCN/SMCR8_DENN"/>
</dbReference>
<dbReference type="Proteomes" id="UP001642482">
    <property type="component" value="Unassembled WGS sequence"/>
</dbReference>
<reference evidence="4 5" key="1">
    <citation type="submission" date="2024-01" db="EMBL/GenBank/DDBJ databases">
        <authorList>
            <person name="Allen C."/>
            <person name="Tagirdzhanova G."/>
        </authorList>
    </citation>
    <scope>NUCLEOTIDE SEQUENCE [LARGE SCALE GENOMIC DNA]</scope>
</reference>
<keyword evidence="2" id="KW-0732">Signal</keyword>
<feature type="compositionally biased region" description="Low complexity" evidence="1">
    <location>
        <begin position="466"/>
        <end position="482"/>
    </location>
</feature>
<dbReference type="EMBL" id="CAWUHD010000106">
    <property type="protein sequence ID" value="CAK7231876.1"/>
    <property type="molecule type" value="Genomic_DNA"/>
</dbReference>
<feature type="compositionally biased region" description="Low complexity" evidence="1">
    <location>
        <begin position="249"/>
        <end position="259"/>
    </location>
</feature>
<dbReference type="Pfam" id="PF11704">
    <property type="entry name" value="Folliculin"/>
    <property type="match status" value="1"/>
</dbReference>
<evidence type="ECO:0000313" key="4">
    <source>
        <dbReference type="EMBL" id="CAK7231876.1"/>
    </source>
</evidence>
<organism evidence="4 5">
    <name type="scientific">Sporothrix eucalyptigena</name>
    <dbReference type="NCBI Taxonomy" id="1812306"/>
    <lineage>
        <taxon>Eukaryota</taxon>
        <taxon>Fungi</taxon>
        <taxon>Dikarya</taxon>
        <taxon>Ascomycota</taxon>
        <taxon>Pezizomycotina</taxon>
        <taxon>Sordariomycetes</taxon>
        <taxon>Sordariomycetidae</taxon>
        <taxon>Ophiostomatales</taxon>
        <taxon>Ophiostomataceae</taxon>
        <taxon>Sporothrix</taxon>
    </lineage>
</organism>
<accession>A0ABP0CL98</accession>
<dbReference type="InterPro" id="IPR021713">
    <property type="entry name" value="Folliculin"/>
</dbReference>
<evidence type="ECO:0000313" key="5">
    <source>
        <dbReference type="Proteomes" id="UP001642482"/>
    </source>
</evidence>
<dbReference type="PROSITE" id="PS51834">
    <property type="entry name" value="DENN_FLCN_SMCR8"/>
    <property type="match status" value="1"/>
</dbReference>
<feature type="region of interest" description="Disordered" evidence="1">
    <location>
        <begin position="460"/>
        <end position="508"/>
    </location>
</feature>